<feature type="coiled-coil region" evidence="3">
    <location>
        <begin position="69"/>
        <end position="115"/>
    </location>
</feature>
<evidence type="ECO:0000313" key="6">
    <source>
        <dbReference type="EMBL" id="EQC28559.1"/>
    </source>
</evidence>
<feature type="region of interest" description="Disordered" evidence="4">
    <location>
        <begin position="147"/>
        <end position="218"/>
    </location>
</feature>
<evidence type="ECO:0000256" key="1">
    <source>
        <dbReference type="ARBA" id="ARBA00005305"/>
    </source>
</evidence>
<dbReference type="PANTHER" id="PTHR31684:SF2">
    <property type="entry name" value="COILED-COIL DOMAIN-CONTAINING PROTEIN 43"/>
    <property type="match status" value="1"/>
</dbReference>
<reference evidence="6 7" key="1">
    <citation type="submission" date="2012-04" db="EMBL/GenBank/DDBJ databases">
        <title>The Genome Sequence of Saprolegnia declina VS20.</title>
        <authorList>
            <consortium name="The Broad Institute Genome Sequencing Platform"/>
            <person name="Russ C."/>
            <person name="Nusbaum C."/>
            <person name="Tyler B."/>
            <person name="van West P."/>
            <person name="Dieguez-Uribeondo J."/>
            <person name="de Bruijn I."/>
            <person name="Tripathy S."/>
            <person name="Jiang R."/>
            <person name="Young S.K."/>
            <person name="Zeng Q."/>
            <person name="Gargeya S."/>
            <person name="Fitzgerald M."/>
            <person name="Haas B."/>
            <person name="Abouelleil A."/>
            <person name="Alvarado L."/>
            <person name="Arachchi H.M."/>
            <person name="Berlin A."/>
            <person name="Chapman S.B."/>
            <person name="Goldberg J."/>
            <person name="Griggs A."/>
            <person name="Gujja S."/>
            <person name="Hansen M."/>
            <person name="Howarth C."/>
            <person name="Imamovic A."/>
            <person name="Larimer J."/>
            <person name="McCowen C."/>
            <person name="Montmayeur A."/>
            <person name="Murphy C."/>
            <person name="Neiman D."/>
            <person name="Pearson M."/>
            <person name="Priest M."/>
            <person name="Roberts A."/>
            <person name="Saif S."/>
            <person name="Shea T."/>
            <person name="Sisk P."/>
            <person name="Sykes S."/>
            <person name="Wortman J."/>
            <person name="Nusbaum C."/>
            <person name="Birren B."/>
        </authorList>
    </citation>
    <scope>NUCLEOTIDE SEQUENCE [LARGE SCALE GENOMIC DNA]</scope>
    <source>
        <strain evidence="6 7">VS20</strain>
    </source>
</reference>
<dbReference type="InterPro" id="IPR037666">
    <property type="entry name" value="CCDC43"/>
</dbReference>
<evidence type="ECO:0000256" key="2">
    <source>
        <dbReference type="ARBA" id="ARBA00023054"/>
    </source>
</evidence>
<feature type="compositionally biased region" description="Basic and acidic residues" evidence="4">
    <location>
        <begin position="167"/>
        <end position="200"/>
    </location>
</feature>
<name>T0PST2_SAPDV</name>
<accession>T0PST2</accession>
<proteinExistence type="inferred from homology"/>
<evidence type="ECO:0000259" key="5">
    <source>
        <dbReference type="Pfam" id="PF26091"/>
    </source>
</evidence>
<dbReference type="eggNOG" id="ENOG502RXTG">
    <property type="taxonomic scope" value="Eukaryota"/>
</dbReference>
<feature type="domain" description="CCDC43 PWI-like" evidence="5">
    <location>
        <begin position="2"/>
        <end position="71"/>
    </location>
</feature>
<organism evidence="6 7">
    <name type="scientific">Saprolegnia diclina (strain VS20)</name>
    <dbReference type="NCBI Taxonomy" id="1156394"/>
    <lineage>
        <taxon>Eukaryota</taxon>
        <taxon>Sar</taxon>
        <taxon>Stramenopiles</taxon>
        <taxon>Oomycota</taxon>
        <taxon>Saprolegniomycetes</taxon>
        <taxon>Saprolegniales</taxon>
        <taxon>Saprolegniaceae</taxon>
        <taxon>Saprolegnia</taxon>
    </lineage>
</organism>
<dbReference type="RefSeq" id="XP_008617956.1">
    <property type="nucleotide sequence ID" value="XM_008619734.1"/>
</dbReference>
<dbReference type="InParanoid" id="T0PST2"/>
<dbReference type="AlphaFoldDB" id="T0PST2"/>
<feature type="compositionally biased region" description="Basic residues" evidence="4">
    <location>
        <begin position="201"/>
        <end position="218"/>
    </location>
</feature>
<evidence type="ECO:0000256" key="4">
    <source>
        <dbReference type="SAM" id="MobiDB-lite"/>
    </source>
</evidence>
<dbReference type="EMBL" id="JH767193">
    <property type="protein sequence ID" value="EQC28559.1"/>
    <property type="molecule type" value="Genomic_DNA"/>
</dbReference>
<dbReference type="InterPro" id="IPR058771">
    <property type="entry name" value="PWI_CCDC43"/>
</dbReference>
<protein>
    <recommendedName>
        <fullName evidence="5">CCDC43 PWI-like domain-containing protein</fullName>
    </recommendedName>
</protein>
<evidence type="ECO:0000256" key="3">
    <source>
        <dbReference type="SAM" id="Coils"/>
    </source>
</evidence>
<keyword evidence="7" id="KW-1185">Reference proteome</keyword>
<keyword evidence="2 3" id="KW-0175">Coiled coil</keyword>
<dbReference type="Pfam" id="PF26091">
    <property type="entry name" value="PWI_CCDC43"/>
    <property type="match status" value="1"/>
</dbReference>
<gene>
    <name evidence="6" type="ORF">SDRG_13637</name>
</gene>
<dbReference type="GeneID" id="19954364"/>
<evidence type="ECO:0000313" key="7">
    <source>
        <dbReference type="Proteomes" id="UP000030762"/>
    </source>
</evidence>
<dbReference type="OrthoDB" id="2187466at2759"/>
<dbReference type="Proteomes" id="UP000030762">
    <property type="component" value="Unassembled WGS sequence"/>
</dbReference>
<dbReference type="OMA" id="KFLFRNT"/>
<sequence length="218" mass="24983">MTFDDWLCKRLDELAIDGEVYGEYVRGIVADEDTDLDERCQTAVDVLRAVVENDAGLAGLDAQIKAKWLEQEDAAATKAAQSLEQAKLELEEKKKAELKLVEENERKEAEKAQARQHMTREEMLQREKILNEYGAADSSFLDEDGNVIVRETKKTEESGPVNTNKTQAKEHQQAIRDKMKKEHDSKVKRDKELLEADRLRKEKAKRRTQKKEKQRGAG</sequence>
<dbReference type="VEuPathDB" id="FungiDB:SDRG_13637"/>
<dbReference type="PANTHER" id="PTHR31684">
    <property type="entry name" value="COILED-COIL DOMAIN-CONTAINING PROTEIN 43"/>
    <property type="match status" value="1"/>
</dbReference>
<comment type="similarity">
    <text evidence="1">Belongs to the CCDC43 family.</text>
</comment>